<reference evidence="1" key="1">
    <citation type="submission" date="2022-10" db="EMBL/GenBank/DDBJ databases">
        <title>Culturing micro-colonial fungi from biological soil crusts in the Mojave desert and describing Neophaeococcomyces mojavensis, and introducing the new genera and species Taxawa tesnikishii.</title>
        <authorList>
            <person name="Kurbessoian T."/>
            <person name="Stajich J.E."/>
        </authorList>
    </citation>
    <scope>NUCLEOTIDE SEQUENCE</scope>
    <source>
        <strain evidence="1">JES_112</strain>
    </source>
</reference>
<protein>
    <submittedName>
        <fullName evidence="1">Exosome nuclease subunit</fullName>
    </submittedName>
</protein>
<keyword evidence="2" id="KW-1185">Reference proteome</keyword>
<accession>A0ACC3A2Y0</accession>
<evidence type="ECO:0000313" key="1">
    <source>
        <dbReference type="EMBL" id="KAJ9654331.1"/>
    </source>
</evidence>
<name>A0ACC3A2Y0_9EURO</name>
<dbReference type="Proteomes" id="UP001172386">
    <property type="component" value="Unassembled WGS sequence"/>
</dbReference>
<sequence>MSLDIAADFKAYQERVTSSLVSVTRSAAGIANHDLSFHRSMSEKVSKSLDCQNAHLLRLTSKLLKAATKDTNVRPPTLHDQESIEDNWKSIVDVVDDLLEKADANLDEFDGVLLRMSPARPATPETPASSTPVRSRYQPMYSSAYNVPKPQLLFERQVDNDQTGFWKPLLKTKPHAIVPLEKSIGSGQDGYKHPYAYEIEHLEYPPSVYQEASPIPYDDPSNAEPVWVDTQEGVLEMLEELKKAGEIAIDLEHNDKNSYVGLVSLMQISTRDKDWIVDTLKPWRENLQVLNEVFADPNIVKVFHGSTSDMVWLQRDLGLYVVGLFDTYHACAALNFPGRGLAFLLMKYCNFPAQKQYQLSDWRIRPLPKELLEYARSDTHFLLYIFDNLRNELLQNSTPDNNLIDYVCEASKKEALQVYERHVYDKENGLGPHGWLGLLLKRGSKTFDKQQLGIFRELHEWRDQKARAIDEGADTIMTNSFLWNCAEFRPQTRHDLFNARMMGKVPRYVSLHFEEVLDTLKRGQRLGEQGPTVQEILDRNADKLESFRQFKRANPNAKPQEVQMSVAATMQRLVENGEMNKVVATTEDVKGNDAGPLVARSMISTLWGSMKPETPLQYLDPGIARRALESVMPLQNYIDSTQDTSSPATFTAGIQVEPMAQTITTDNDIRIVSEPDHDVFALGDIKKKRKASNTIDTNSDNVSLTYTSDDSAAHKVTDDGEKFHGSEGGRAAKRAAKKARKEAEKAAAAAVVQDYKPFDYANAQSILHAQPETNGTGTPTPKEKALNPFAKALDTSTGARRNRMGKELAGKSHTFKS</sequence>
<proteinExistence type="predicted"/>
<organism evidence="1 2">
    <name type="scientific">Neophaeococcomyces mojaviensis</name>
    <dbReference type="NCBI Taxonomy" id="3383035"/>
    <lineage>
        <taxon>Eukaryota</taxon>
        <taxon>Fungi</taxon>
        <taxon>Dikarya</taxon>
        <taxon>Ascomycota</taxon>
        <taxon>Pezizomycotina</taxon>
        <taxon>Eurotiomycetes</taxon>
        <taxon>Chaetothyriomycetidae</taxon>
        <taxon>Chaetothyriales</taxon>
        <taxon>Chaetothyriales incertae sedis</taxon>
        <taxon>Neophaeococcomyces</taxon>
    </lineage>
</organism>
<evidence type="ECO:0000313" key="2">
    <source>
        <dbReference type="Proteomes" id="UP001172386"/>
    </source>
</evidence>
<gene>
    <name evidence="1" type="primary">RRP6</name>
    <name evidence="1" type="ORF">H2198_006629</name>
</gene>
<dbReference type="EMBL" id="JAPDRQ010000124">
    <property type="protein sequence ID" value="KAJ9654331.1"/>
    <property type="molecule type" value="Genomic_DNA"/>
</dbReference>
<comment type="caution">
    <text evidence="1">The sequence shown here is derived from an EMBL/GenBank/DDBJ whole genome shotgun (WGS) entry which is preliminary data.</text>
</comment>